<dbReference type="AlphaFoldDB" id="A0A9W7LB58"/>
<feature type="compositionally biased region" description="Gly residues" evidence="1">
    <location>
        <begin position="392"/>
        <end position="407"/>
    </location>
</feature>
<keyword evidence="2" id="KW-0472">Membrane</keyword>
<dbReference type="Proteomes" id="UP001165065">
    <property type="component" value="Unassembled WGS sequence"/>
</dbReference>
<feature type="region of interest" description="Disordered" evidence="1">
    <location>
        <begin position="374"/>
        <end position="425"/>
    </location>
</feature>
<organism evidence="3 4">
    <name type="scientific">Triparma columacea</name>
    <dbReference type="NCBI Taxonomy" id="722753"/>
    <lineage>
        <taxon>Eukaryota</taxon>
        <taxon>Sar</taxon>
        <taxon>Stramenopiles</taxon>
        <taxon>Ochrophyta</taxon>
        <taxon>Bolidophyceae</taxon>
        <taxon>Parmales</taxon>
        <taxon>Triparmaceae</taxon>
        <taxon>Triparma</taxon>
    </lineage>
</organism>
<dbReference type="OrthoDB" id="10352872at2759"/>
<proteinExistence type="predicted"/>
<evidence type="ECO:0000313" key="4">
    <source>
        <dbReference type="Proteomes" id="UP001165065"/>
    </source>
</evidence>
<protein>
    <submittedName>
        <fullName evidence="3">Uncharacterized protein</fullName>
    </submittedName>
</protein>
<dbReference type="EMBL" id="BRYA01000222">
    <property type="protein sequence ID" value="GMI44680.1"/>
    <property type="molecule type" value="Genomic_DNA"/>
</dbReference>
<keyword evidence="2" id="KW-1133">Transmembrane helix</keyword>
<evidence type="ECO:0000256" key="2">
    <source>
        <dbReference type="SAM" id="Phobius"/>
    </source>
</evidence>
<sequence>MTLSRRVKLHLKRSNKSKRMGRRTGKRQNYFMDSERSVGTPQLCTFLIALAMMAYGGAMIGRSYDHQHEKIEGEYMAHLKNWSYAQEEFSKSTFTLRYDATPEIRDPTPISLRANTKDDKFSQIVASNHLPSYTNFNFETPPFGLPNGTVAMPLFGEGSVDSRVEFKLEASWGEEVTNTLDLGGWNVAKMKAVRAQTPAPQTKCPNSQHGSFNMDTGQCDLYSRLYMVCVQVKLNRETKKWELNAPVDDKPNNYGCASTNEWEPSLYNRITPARRSHHNGDSMEFKSNPDFDHIIVHVRHAEDPFLYIEAMTQDRLDFGSKSGDIRSVGGVFFVVGALLGIQPCYLIYVLCKRKDDMDRRLKQYERVMGDDLEEEYDENGGRDGVGRLTERNGGGGRGGGRGGGEGGWVEEDGIELSIREGDETI</sequence>
<name>A0A9W7LB58_9STRA</name>
<gene>
    <name evidence="3" type="ORF">TrCOL_g8220</name>
</gene>
<evidence type="ECO:0000313" key="3">
    <source>
        <dbReference type="EMBL" id="GMI44680.1"/>
    </source>
</evidence>
<reference evidence="4" key="1">
    <citation type="journal article" date="2023" name="Commun. Biol.">
        <title>Genome analysis of Parmales, the sister group of diatoms, reveals the evolutionary specialization of diatoms from phago-mixotrophs to photoautotrophs.</title>
        <authorList>
            <person name="Ban H."/>
            <person name="Sato S."/>
            <person name="Yoshikawa S."/>
            <person name="Yamada K."/>
            <person name="Nakamura Y."/>
            <person name="Ichinomiya M."/>
            <person name="Sato N."/>
            <person name="Blanc-Mathieu R."/>
            <person name="Endo H."/>
            <person name="Kuwata A."/>
            <person name="Ogata H."/>
        </authorList>
    </citation>
    <scope>NUCLEOTIDE SEQUENCE [LARGE SCALE GENOMIC DNA]</scope>
</reference>
<keyword evidence="2" id="KW-0812">Transmembrane</keyword>
<comment type="caution">
    <text evidence="3">The sequence shown here is derived from an EMBL/GenBank/DDBJ whole genome shotgun (WGS) entry which is preliminary data.</text>
</comment>
<keyword evidence="4" id="KW-1185">Reference proteome</keyword>
<evidence type="ECO:0000256" key="1">
    <source>
        <dbReference type="SAM" id="MobiDB-lite"/>
    </source>
</evidence>
<accession>A0A9W7LB58</accession>
<feature type="transmembrane region" description="Helical" evidence="2">
    <location>
        <begin position="330"/>
        <end position="351"/>
    </location>
</feature>
<feature type="compositionally biased region" description="Basic and acidic residues" evidence="1">
    <location>
        <begin position="379"/>
        <end position="390"/>
    </location>
</feature>